<organism evidence="1 2">
    <name type="scientific">Spiribacter onubensis</name>
    <dbReference type="NCBI Taxonomy" id="3122420"/>
    <lineage>
        <taxon>Bacteria</taxon>
        <taxon>Pseudomonadati</taxon>
        <taxon>Pseudomonadota</taxon>
        <taxon>Gammaproteobacteria</taxon>
        <taxon>Chromatiales</taxon>
        <taxon>Ectothiorhodospiraceae</taxon>
        <taxon>Spiribacter</taxon>
    </lineage>
</organism>
<name>A0ABV3S6S4_9GAMM</name>
<comment type="caution">
    <text evidence="1">The sequence shown here is derived from an EMBL/GenBank/DDBJ whole genome shotgun (WGS) entry which is preliminary data.</text>
</comment>
<dbReference type="RefSeq" id="WP_367966308.1">
    <property type="nucleotide sequence ID" value="NZ_JBAKFJ010000001.1"/>
</dbReference>
<dbReference type="Proteomes" id="UP001556653">
    <property type="component" value="Unassembled WGS sequence"/>
</dbReference>
<evidence type="ECO:0000313" key="2">
    <source>
        <dbReference type="Proteomes" id="UP001556653"/>
    </source>
</evidence>
<reference evidence="1 2" key="1">
    <citation type="submission" date="2024-02" db="EMBL/GenBank/DDBJ databases">
        <title>New especies of Spiribacter isolated from saline water.</title>
        <authorList>
            <person name="Leon M.J."/>
            <person name="De La Haba R."/>
            <person name="Sanchez-Porro C."/>
            <person name="Ventosa A."/>
        </authorList>
    </citation>
    <scope>NUCLEOTIDE SEQUENCE [LARGE SCALE GENOMIC DNA]</scope>
    <source>
        <strain evidence="2">ag22IC4-227</strain>
    </source>
</reference>
<evidence type="ECO:0000313" key="1">
    <source>
        <dbReference type="EMBL" id="MEX0385829.1"/>
    </source>
</evidence>
<protein>
    <submittedName>
        <fullName evidence="1">Uncharacterized protein</fullName>
    </submittedName>
</protein>
<accession>A0ABV3S6S4</accession>
<keyword evidence="2" id="KW-1185">Reference proteome</keyword>
<gene>
    <name evidence="1" type="ORF">V6X64_02320</name>
</gene>
<proteinExistence type="predicted"/>
<sequence length="69" mass="7833">MTPVEKEVLRECYVRLDGCYSLIAEMEYLLAKGVAVASRGERLGDKWQSHAMSVLRRLDEDAGELEETD</sequence>
<dbReference type="EMBL" id="JBAKFJ010000001">
    <property type="protein sequence ID" value="MEX0385829.1"/>
    <property type="molecule type" value="Genomic_DNA"/>
</dbReference>